<dbReference type="PATRIC" id="fig|748449.3.peg.365"/>
<dbReference type="GO" id="GO:0000162">
    <property type="term" value="P:L-tryptophan biosynthetic process"/>
    <property type="evidence" value="ECO:0007669"/>
    <property type="project" value="UniProtKB-UniRule"/>
</dbReference>
<comment type="similarity">
    <text evidence="3 10">Belongs to the TrpF family.</text>
</comment>
<protein>
    <recommendedName>
        <fullName evidence="5 10">N-(5'-phosphoribosyl)anthranilate isomerase</fullName>
        <shortName evidence="10">PRAI</shortName>
        <ecNumber evidence="4 10">5.3.1.24</ecNumber>
    </recommendedName>
</protein>
<dbReference type="CDD" id="cd00405">
    <property type="entry name" value="PRAI"/>
    <property type="match status" value="1"/>
</dbReference>
<dbReference type="EMBL" id="CP003359">
    <property type="protein sequence ID" value="AGB40388.1"/>
    <property type="molecule type" value="Genomic_DNA"/>
</dbReference>
<dbReference type="HOGENOM" id="CLU_076364_1_0_9"/>
<keyword evidence="8 10" id="KW-0057">Aromatic amino acid biosynthesis</keyword>
<dbReference type="KEGG" id="hhl:Halha_0393"/>
<comment type="pathway">
    <text evidence="2 10">Amino-acid biosynthesis; L-tryptophan biosynthesis; L-tryptophan from chorismate: step 3/5.</text>
</comment>
<dbReference type="InterPro" id="IPR044643">
    <property type="entry name" value="TrpF_fam"/>
</dbReference>
<feature type="domain" description="N-(5'phosphoribosyl) anthranilate isomerase (PRAI)" evidence="11">
    <location>
        <begin position="5"/>
        <end position="197"/>
    </location>
</feature>
<keyword evidence="6 10" id="KW-0028">Amino-acid biosynthesis</keyword>
<keyword evidence="13" id="KW-1185">Reference proteome</keyword>
<evidence type="ECO:0000256" key="9">
    <source>
        <dbReference type="ARBA" id="ARBA00023235"/>
    </source>
</evidence>
<name>L0K8E3_HALHC</name>
<evidence type="ECO:0000259" key="11">
    <source>
        <dbReference type="Pfam" id="PF00697"/>
    </source>
</evidence>
<dbReference type="RefSeq" id="WP_015326114.1">
    <property type="nucleotide sequence ID" value="NC_019978.1"/>
</dbReference>
<evidence type="ECO:0000256" key="8">
    <source>
        <dbReference type="ARBA" id="ARBA00023141"/>
    </source>
</evidence>
<evidence type="ECO:0000256" key="10">
    <source>
        <dbReference type="HAMAP-Rule" id="MF_00135"/>
    </source>
</evidence>
<dbReference type="PANTHER" id="PTHR42894:SF1">
    <property type="entry name" value="N-(5'-PHOSPHORIBOSYL)ANTHRANILATE ISOMERASE"/>
    <property type="match status" value="1"/>
</dbReference>
<evidence type="ECO:0000256" key="1">
    <source>
        <dbReference type="ARBA" id="ARBA00001164"/>
    </source>
</evidence>
<dbReference type="STRING" id="748449.Halha_0393"/>
<dbReference type="InterPro" id="IPR013785">
    <property type="entry name" value="Aldolase_TIM"/>
</dbReference>
<dbReference type="GO" id="GO:0004640">
    <property type="term" value="F:phosphoribosylanthranilate isomerase activity"/>
    <property type="evidence" value="ECO:0007669"/>
    <property type="project" value="UniProtKB-UniRule"/>
</dbReference>
<evidence type="ECO:0000256" key="7">
    <source>
        <dbReference type="ARBA" id="ARBA00022822"/>
    </source>
</evidence>
<dbReference type="InterPro" id="IPR011060">
    <property type="entry name" value="RibuloseP-bd_barrel"/>
</dbReference>
<sequence>MSKIKVCGLTNLEDAKQAAEVGADLLGFIFAKSPRQVTNREVAKISKELPAGVKKVGVFANQSKAEIKETITKCDLDYIQLHGSESPKFCKQFRLPVIKAFRVKDKTSLSQLREYEVDKYLLDTYVPDKLGGTGKTFNWELAIQAKKYGSIIMAGGLEASNVKLAVKKVSPWAVDVSSGVEVKPGKKDYEQVKEFVESVESTG</sequence>
<organism evidence="12 13">
    <name type="scientific">Halobacteroides halobius (strain ATCC 35273 / DSM 5150 / MD-1)</name>
    <dbReference type="NCBI Taxonomy" id="748449"/>
    <lineage>
        <taxon>Bacteria</taxon>
        <taxon>Bacillati</taxon>
        <taxon>Bacillota</taxon>
        <taxon>Clostridia</taxon>
        <taxon>Halanaerobiales</taxon>
        <taxon>Halobacteroidaceae</taxon>
        <taxon>Halobacteroides</taxon>
    </lineage>
</organism>
<dbReference type="SUPFAM" id="SSF51366">
    <property type="entry name" value="Ribulose-phoshate binding barrel"/>
    <property type="match status" value="1"/>
</dbReference>
<dbReference type="NCBIfam" id="NF002298">
    <property type="entry name" value="PRK01222.1-4"/>
    <property type="match status" value="1"/>
</dbReference>
<dbReference type="EC" id="5.3.1.24" evidence="4 10"/>
<evidence type="ECO:0000256" key="5">
    <source>
        <dbReference type="ARBA" id="ARBA00022272"/>
    </source>
</evidence>
<dbReference type="Pfam" id="PF00697">
    <property type="entry name" value="PRAI"/>
    <property type="match status" value="1"/>
</dbReference>
<evidence type="ECO:0000313" key="13">
    <source>
        <dbReference type="Proteomes" id="UP000010880"/>
    </source>
</evidence>
<dbReference type="Gene3D" id="3.20.20.70">
    <property type="entry name" value="Aldolase class I"/>
    <property type="match status" value="1"/>
</dbReference>
<evidence type="ECO:0000256" key="2">
    <source>
        <dbReference type="ARBA" id="ARBA00004664"/>
    </source>
</evidence>
<keyword evidence="9 10" id="KW-0413">Isomerase</keyword>
<dbReference type="AlphaFoldDB" id="L0K8E3"/>
<dbReference type="Proteomes" id="UP000010880">
    <property type="component" value="Chromosome"/>
</dbReference>
<evidence type="ECO:0000256" key="3">
    <source>
        <dbReference type="ARBA" id="ARBA00007571"/>
    </source>
</evidence>
<evidence type="ECO:0000313" key="12">
    <source>
        <dbReference type="EMBL" id="AGB40388.1"/>
    </source>
</evidence>
<dbReference type="OrthoDB" id="9786954at2"/>
<dbReference type="HAMAP" id="MF_00135">
    <property type="entry name" value="PRAI"/>
    <property type="match status" value="1"/>
</dbReference>
<dbReference type="PANTHER" id="PTHR42894">
    <property type="entry name" value="N-(5'-PHOSPHORIBOSYL)ANTHRANILATE ISOMERASE"/>
    <property type="match status" value="1"/>
</dbReference>
<reference evidence="13" key="1">
    <citation type="submission" date="2012-02" db="EMBL/GenBank/DDBJ databases">
        <title>The complete genome of Halobacteroides halobius DSM 5150.</title>
        <authorList>
            <person name="Lucas S."/>
            <person name="Copeland A."/>
            <person name="Lapidus A."/>
            <person name="Glavina del Rio T."/>
            <person name="Dalin E."/>
            <person name="Tice H."/>
            <person name="Bruce D."/>
            <person name="Goodwin L."/>
            <person name="Pitluck S."/>
            <person name="Peters L."/>
            <person name="Mikhailova N."/>
            <person name="Gu W."/>
            <person name="Kyrpides N."/>
            <person name="Mavromatis K."/>
            <person name="Ivanova N."/>
            <person name="Brettin T."/>
            <person name="Detter J.C."/>
            <person name="Han C."/>
            <person name="Larimer F."/>
            <person name="Land M."/>
            <person name="Hauser L."/>
            <person name="Markowitz V."/>
            <person name="Cheng J.-F."/>
            <person name="Hugenholtz P."/>
            <person name="Woyke T."/>
            <person name="Wu D."/>
            <person name="Tindall B."/>
            <person name="Pomrenke H."/>
            <person name="Brambilla E."/>
            <person name="Klenk H.-P."/>
            <person name="Eisen J.A."/>
        </authorList>
    </citation>
    <scope>NUCLEOTIDE SEQUENCE [LARGE SCALE GENOMIC DNA]</scope>
    <source>
        <strain evidence="13">ATCC 35273 / DSM 5150 / MD-1</strain>
    </source>
</reference>
<gene>
    <name evidence="10" type="primary">trpF</name>
    <name evidence="12" type="ordered locus">Halha_0393</name>
</gene>
<proteinExistence type="inferred from homology"/>
<dbReference type="FunFam" id="3.20.20.70:FF:000075">
    <property type="entry name" value="Tryptophan biosynthesis protein TRP1"/>
    <property type="match status" value="1"/>
</dbReference>
<dbReference type="UniPathway" id="UPA00035">
    <property type="reaction ID" value="UER00042"/>
</dbReference>
<dbReference type="eggNOG" id="COG0135">
    <property type="taxonomic scope" value="Bacteria"/>
</dbReference>
<accession>L0K8E3</accession>
<evidence type="ECO:0000256" key="6">
    <source>
        <dbReference type="ARBA" id="ARBA00022605"/>
    </source>
</evidence>
<keyword evidence="7 10" id="KW-0822">Tryptophan biosynthesis</keyword>
<evidence type="ECO:0000256" key="4">
    <source>
        <dbReference type="ARBA" id="ARBA00012572"/>
    </source>
</evidence>
<comment type="catalytic activity">
    <reaction evidence="1 10">
        <text>N-(5-phospho-beta-D-ribosyl)anthranilate = 1-(2-carboxyphenylamino)-1-deoxy-D-ribulose 5-phosphate</text>
        <dbReference type="Rhea" id="RHEA:21540"/>
        <dbReference type="ChEBI" id="CHEBI:18277"/>
        <dbReference type="ChEBI" id="CHEBI:58613"/>
        <dbReference type="EC" id="5.3.1.24"/>
    </reaction>
</comment>
<dbReference type="InterPro" id="IPR001240">
    <property type="entry name" value="PRAI_dom"/>
</dbReference>